<evidence type="ECO:0008006" key="4">
    <source>
        <dbReference type="Google" id="ProtNLM"/>
    </source>
</evidence>
<evidence type="ECO:0000313" key="3">
    <source>
        <dbReference type="Proteomes" id="UP000176504"/>
    </source>
</evidence>
<feature type="transmembrane region" description="Helical" evidence="1">
    <location>
        <begin position="12"/>
        <end position="33"/>
    </location>
</feature>
<name>A0A1F4VDT3_UNCKA</name>
<keyword evidence="1" id="KW-1133">Transmembrane helix</keyword>
<organism evidence="2 3">
    <name type="scientific">candidate division WWE3 bacterium RIFCSPLOWO2_01_FULL_41_18</name>
    <dbReference type="NCBI Taxonomy" id="1802625"/>
    <lineage>
        <taxon>Bacteria</taxon>
        <taxon>Katanobacteria</taxon>
    </lineage>
</organism>
<dbReference type="AlphaFoldDB" id="A0A1F4VDT3"/>
<dbReference type="PROSITE" id="PS00409">
    <property type="entry name" value="PROKAR_NTER_METHYL"/>
    <property type="match status" value="1"/>
</dbReference>
<dbReference type="InterPro" id="IPR012902">
    <property type="entry name" value="N_methyl_site"/>
</dbReference>
<reference evidence="2 3" key="1">
    <citation type="journal article" date="2016" name="Nat. Commun.">
        <title>Thousands of microbial genomes shed light on interconnected biogeochemical processes in an aquifer system.</title>
        <authorList>
            <person name="Anantharaman K."/>
            <person name="Brown C.T."/>
            <person name="Hug L.A."/>
            <person name="Sharon I."/>
            <person name="Castelle C.J."/>
            <person name="Probst A.J."/>
            <person name="Thomas B.C."/>
            <person name="Singh A."/>
            <person name="Wilkins M.J."/>
            <person name="Karaoz U."/>
            <person name="Brodie E.L."/>
            <person name="Williams K.H."/>
            <person name="Hubbard S.S."/>
            <person name="Banfield J.F."/>
        </authorList>
    </citation>
    <scope>NUCLEOTIDE SEQUENCE [LARGE SCALE GENOMIC DNA]</scope>
</reference>
<dbReference type="Proteomes" id="UP000176504">
    <property type="component" value="Unassembled WGS sequence"/>
</dbReference>
<dbReference type="PANTHER" id="PTHR30093">
    <property type="entry name" value="GENERAL SECRETION PATHWAY PROTEIN G"/>
    <property type="match status" value="1"/>
</dbReference>
<dbReference type="Pfam" id="PF07963">
    <property type="entry name" value="N_methyl"/>
    <property type="match status" value="1"/>
</dbReference>
<accession>A0A1F4VDT3</accession>
<comment type="caution">
    <text evidence="2">The sequence shown here is derived from an EMBL/GenBank/DDBJ whole genome shotgun (WGS) entry which is preliminary data.</text>
</comment>
<dbReference type="Gene3D" id="3.30.700.10">
    <property type="entry name" value="Glycoprotein, Type 4 Pilin"/>
    <property type="match status" value="1"/>
</dbReference>
<keyword evidence="1" id="KW-0472">Membrane</keyword>
<dbReference type="InterPro" id="IPR045584">
    <property type="entry name" value="Pilin-like"/>
</dbReference>
<keyword evidence="1" id="KW-0812">Transmembrane</keyword>
<evidence type="ECO:0000256" key="1">
    <source>
        <dbReference type="SAM" id="Phobius"/>
    </source>
</evidence>
<dbReference type="SUPFAM" id="SSF54523">
    <property type="entry name" value="Pili subunits"/>
    <property type="match status" value="1"/>
</dbReference>
<dbReference type="NCBIfam" id="TIGR02532">
    <property type="entry name" value="IV_pilin_GFxxxE"/>
    <property type="match status" value="1"/>
</dbReference>
<sequence length="169" mass="17651">MLNKRKDQGFTLVELLVVIAIIAVLAGVVLVAINPTALLAKGRDATRLQDMENLHKALSLSLADGEVILTDTSGCTTCTSLTGTQAVDGSAGWVQFTIPTGRTGLSKYIPTLPADPTNTGSLVYTYASDAVNYELNSVLESTDNAAKMTTDGGDNAAVYELGTALTILN</sequence>
<protein>
    <recommendedName>
        <fullName evidence="4">Type II secretion system protein GspH</fullName>
    </recommendedName>
</protein>
<gene>
    <name evidence="2" type="ORF">A3A78_00435</name>
</gene>
<evidence type="ECO:0000313" key="2">
    <source>
        <dbReference type="EMBL" id="OGC55411.1"/>
    </source>
</evidence>
<proteinExistence type="predicted"/>
<dbReference type="EMBL" id="MEVI01000002">
    <property type="protein sequence ID" value="OGC55411.1"/>
    <property type="molecule type" value="Genomic_DNA"/>
</dbReference>